<evidence type="ECO:0000313" key="2">
    <source>
        <dbReference type="EMBL" id="RWX02308.1"/>
    </source>
</evidence>
<organism evidence="2 3">
    <name type="scientific">Flavobacterium cerinum</name>
    <dbReference type="NCBI Taxonomy" id="2502784"/>
    <lineage>
        <taxon>Bacteria</taxon>
        <taxon>Pseudomonadati</taxon>
        <taxon>Bacteroidota</taxon>
        <taxon>Flavobacteriia</taxon>
        <taxon>Flavobacteriales</taxon>
        <taxon>Flavobacteriaceae</taxon>
        <taxon>Flavobacterium</taxon>
    </lineage>
</organism>
<evidence type="ECO:0000256" key="1">
    <source>
        <dbReference type="SAM" id="SignalP"/>
    </source>
</evidence>
<proteinExistence type="predicted"/>
<protein>
    <submittedName>
        <fullName evidence="2">Uncharacterized protein</fullName>
    </submittedName>
</protein>
<accession>A0A3S3QE86</accession>
<dbReference type="AlphaFoldDB" id="A0A3S3QE86"/>
<dbReference type="RefSeq" id="WP_128388586.1">
    <property type="nucleotide sequence ID" value="NZ_SBII01000002.1"/>
</dbReference>
<feature type="chain" id="PRO_5018634037" evidence="1">
    <location>
        <begin position="22"/>
        <end position="299"/>
    </location>
</feature>
<reference evidence="2 3" key="1">
    <citation type="submission" date="2019-01" db="EMBL/GenBank/DDBJ databases">
        <title>Flavobacterium sp. nov.,isolated from freshwater.</title>
        <authorList>
            <person name="Zhang R."/>
            <person name="Du Z.-J."/>
        </authorList>
    </citation>
    <scope>NUCLEOTIDE SEQUENCE [LARGE SCALE GENOMIC DNA]</scope>
    <source>
        <strain evidence="2 3">1E403</strain>
    </source>
</reference>
<name>A0A3S3QE86_9FLAO</name>
<dbReference type="EMBL" id="SBII01000002">
    <property type="protein sequence ID" value="RWX02308.1"/>
    <property type="molecule type" value="Genomic_DNA"/>
</dbReference>
<dbReference type="OrthoDB" id="1327228at2"/>
<comment type="caution">
    <text evidence="2">The sequence shown here is derived from an EMBL/GenBank/DDBJ whole genome shotgun (WGS) entry which is preliminary data.</text>
</comment>
<gene>
    <name evidence="2" type="ORF">EPI11_03565</name>
</gene>
<dbReference type="PROSITE" id="PS51257">
    <property type="entry name" value="PROKAR_LIPOPROTEIN"/>
    <property type="match status" value="1"/>
</dbReference>
<sequence>MKKIKLILVSLFTVAMMLSCDDDGGDSKINLEVGAVPNIVKSETDDLILNLVKIQDGENITIGFSIEMAQGKISSLDLVAFYIKGDGSAEKIVLASNVTTFPTSMTLTKQQLIDKFTVLTDDTDFELGDELIITADLTLANGTLLKLHNDDGSQNYGQDIANSPIYSVAQSYLVACPSDLAGTYSVITSGESTDAGPTPDENPITDYPFTVTLTDKGAGSYEMSDAYGGLYLLWYDMYGITPDHSIATIKDVCGVLSASYKGPFTESVTLSGMVNDDGTLTIHWENEYGDFGDSVYTKN</sequence>
<dbReference type="Proteomes" id="UP000287527">
    <property type="component" value="Unassembled WGS sequence"/>
</dbReference>
<keyword evidence="3" id="KW-1185">Reference proteome</keyword>
<evidence type="ECO:0000313" key="3">
    <source>
        <dbReference type="Proteomes" id="UP000287527"/>
    </source>
</evidence>
<keyword evidence="1" id="KW-0732">Signal</keyword>
<feature type="signal peptide" evidence="1">
    <location>
        <begin position="1"/>
        <end position="21"/>
    </location>
</feature>